<organism evidence="2 3">
    <name type="scientific">Banduia mediterranea</name>
    <dbReference type="NCBI Taxonomy" id="3075609"/>
    <lineage>
        <taxon>Bacteria</taxon>
        <taxon>Pseudomonadati</taxon>
        <taxon>Pseudomonadota</taxon>
        <taxon>Gammaproteobacteria</taxon>
        <taxon>Nevskiales</taxon>
        <taxon>Algiphilaceae</taxon>
        <taxon>Banduia</taxon>
    </lineage>
</organism>
<evidence type="ECO:0000313" key="3">
    <source>
        <dbReference type="Proteomes" id="UP001254608"/>
    </source>
</evidence>
<gene>
    <name evidence="2" type="ORF">RM530_07945</name>
</gene>
<dbReference type="Proteomes" id="UP001254608">
    <property type="component" value="Unassembled WGS sequence"/>
</dbReference>
<name>A0ABU2WJ26_9GAMM</name>
<sequence>MQTTKKVAQQIIEHLPEQASREQTLFIRSDGHAANGSSRPSARLKLMTQ</sequence>
<evidence type="ECO:0000313" key="2">
    <source>
        <dbReference type="EMBL" id="MDT0497296.1"/>
    </source>
</evidence>
<reference evidence="2 3" key="1">
    <citation type="submission" date="2023-09" db="EMBL/GenBank/DDBJ databases">
        <authorList>
            <person name="Rey-Velasco X."/>
        </authorList>
    </citation>
    <scope>NUCLEOTIDE SEQUENCE [LARGE SCALE GENOMIC DNA]</scope>
    <source>
        <strain evidence="2 3">W345</strain>
    </source>
</reference>
<dbReference type="RefSeq" id="WP_311364686.1">
    <property type="nucleotide sequence ID" value="NZ_JAVRIC010000008.1"/>
</dbReference>
<accession>A0ABU2WJ26</accession>
<proteinExistence type="predicted"/>
<keyword evidence="3" id="KW-1185">Reference proteome</keyword>
<feature type="region of interest" description="Disordered" evidence="1">
    <location>
        <begin position="30"/>
        <end position="49"/>
    </location>
</feature>
<evidence type="ECO:0000256" key="1">
    <source>
        <dbReference type="SAM" id="MobiDB-lite"/>
    </source>
</evidence>
<dbReference type="EMBL" id="JAVRIC010000008">
    <property type="protein sequence ID" value="MDT0497296.1"/>
    <property type="molecule type" value="Genomic_DNA"/>
</dbReference>
<protein>
    <submittedName>
        <fullName evidence="2">Uncharacterized protein</fullName>
    </submittedName>
</protein>
<comment type="caution">
    <text evidence="2">The sequence shown here is derived from an EMBL/GenBank/DDBJ whole genome shotgun (WGS) entry which is preliminary data.</text>
</comment>